<dbReference type="Proteomes" id="UP000078561">
    <property type="component" value="Unassembled WGS sequence"/>
</dbReference>
<name>A0A168N4M0_ABSGL</name>
<dbReference type="InParanoid" id="A0A168N4M0"/>
<protein>
    <submittedName>
        <fullName evidence="1">Uncharacterized protein</fullName>
    </submittedName>
</protein>
<gene>
    <name evidence="1" type="primary">ABSGL_05455.1 scaffold 7164</name>
</gene>
<evidence type="ECO:0000313" key="2">
    <source>
        <dbReference type="Proteomes" id="UP000078561"/>
    </source>
</evidence>
<keyword evidence="2" id="KW-1185">Reference proteome</keyword>
<proteinExistence type="predicted"/>
<accession>A0A168N4M0</accession>
<evidence type="ECO:0000313" key="1">
    <source>
        <dbReference type="EMBL" id="SAL99801.1"/>
    </source>
</evidence>
<dbReference type="AlphaFoldDB" id="A0A168N4M0"/>
<reference evidence="1" key="1">
    <citation type="submission" date="2016-04" db="EMBL/GenBank/DDBJ databases">
        <authorList>
            <person name="Evans L.H."/>
            <person name="Alamgir A."/>
            <person name="Owens N."/>
            <person name="Weber N.D."/>
            <person name="Virtaneva K."/>
            <person name="Barbian K."/>
            <person name="Babar A."/>
            <person name="Rosenke K."/>
        </authorList>
    </citation>
    <scope>NUCLEOTIDE SEQUENCE [LARGE SCALE GENOMIC DNA]</scope>
    <source>
        <strain evidence="1">CBS 101.48</strain>
    </source>
</reference>
<sequence>MHTLNERLPKSASQFILNNFDSVFNFDHYNNDDDDNDDSANEWRRPFSKQDWNIGARLYANVGNDAIRNAGSFSHEYGKLTTALKHQLFAS</sequence>
<organism evidence="1">
    <name type="scientific">Absidia glauca</name>
    <name type="common">Pin mould</name>
    <dbReference type="NCBI Taxonomy" id="4829"/>
    <lineage>
        <taxon>Eukaryota</taxon>
        <taxon>Fungi</taxon>
        <taxon>Fungi incertae sedis</taxon>
        <taxon>Mucoromycota</taxon>
        <taxon>Mucoromycotina</taxon>
        <taxon>Mucoromycetes</taxon>
        <taxon>Mucorales</taxon>
        <taxon>Cunninghamellaceae</taxon>
        <taxon>Absidia</taxon>
    </lineage>
</organism>
<dbReference type="EMBL" id="LT553028">
    <property type="protein sequence ID" value="SAL99801.1"/>
    <property type="molecule type" value="Genomic_DNA"/>
</dbReference>